<comment type="caution">
    <text evidence="6">The sequence shown here is derived from an EMBL/GenBank/DDBJ whole genome shotgun (WGS) entry which is preliminary data.</text>
</comment>
<dbReference type="OrthoDB" id="9779457at2"/>
<dbReference type="PROSITE" id="PS51379">
    <property type="entry name" value="4FE4S_FER_2"/>
    <property type="match status" value="2"/>
</dbReference>
<accession>A0A327KUL6</accession>
<dbReference type="GO" id="GO:0051539">
    <property type="term" value="F:4 iron, 4 sulfur cluster binding"/>
    <property type="evidence" value="ECO:0007669"/>
    <property type="project" value="UniProtKB-KW"/>
</dbReference>
<dbReference type="PANTHER" id="PTHR43177">
    <property type="entry name" value="PROTEIN NRFC"/>
    <property type="match status" value="1"/>
</dbReference>
<dbReference type="AlphaFoldDB" id="A0A327KUL6"/>
<feature type="domain" description="4Fe-4S ferredoxin-type" evidence="5">
    <location>
        <begin position="3"/>
        <end position="33"/>
    </location>
</feature>
<evidence type="ECO:0000313" key="6">
    <source>
        <dbReference type="EMBL" id="RAI41403.1"/>
    </source>
</evidence>
<keyword evidence="7" id="KW-1185">Reference proteome</keyword>
<keyword evidence="4" id="KW-0411">Iron-sulfur</keyword>
<keyword evidence="1" id="KW-0004">4Fe-4S</keyword>
<evidence type="ECO:0000256" key="4">
    <source>
        <dbReference type="ARBA" id="ARBA00023014"/>
    </source>
</evidence>
<dbReference type="InterPro" id="IPR050954">
    <property type="entry name" value="ET_IronSulfur_Cluster-Binding"/>
</dbReference>
<evidence type="ECO:0000256" key="2">
    <source>
        <dbReference type="ARBA" id="ARBA00022723"/>
    </source>
</evidence>
<dbReference type="PROSITE" id="PS00198">
    <property type="entry name" value="4FE4S_FER_1"/>
    <property type="match status" value="1"/>
</dbReference>
<dbReference type="InterPro" id="IPR017900">
    <property type="entry name" value="4Fe4S_Fe_S_CS"/>
</dbReference>
<dbReference type="GO" id="GO:0046872">
    <property type="term" value="F:metal ion binding"/>
    <property type="evidence" value="ECO:0007669"/>
    <property type="project" value="UniProtKB-KW"/>
</dbReference>
<dbReference type="RefSeq" id="WP_111355606.1">
    <property type="nucleotide sequence ID" value="NZ_NHSK01000114.1"/>
</dbReference>
<feature type="domain" description="4Fe-4S ferredoxin-type" evidence="5">
    <location>
        <begin position="83"/>
        <end position="112"/>
    </location>
</feature>
<reference evidence="6 7" key="1">
    <citation type="submission" date="2017-07" db="EMBL/GenBank/DDBJ databases">
        <title>Draft Genome Sequences of Select Purple Nonsulfur Bacteria.</title>
        <authorList>
            <person name="Lasarre B."/>
            <person name="Mckinlay J.B."/>
        </authorList>
    </citation>
    <scope>NUCLEOTIDE SEQUENCE [LARGE SCALE GENOMIC DNA]</scope>
    <source>
        <strain evidence="6 7">DSM 11907</strain>
    </source>
</reference>
<keyword evidence="2" id="KW-0479">Metal-binding</keyword>
<proteinExistence type="predicted"/>
<keyword evidence="3" id="KW-0408">Iron</keyword>
<dbReference type="Pfam" id="PF13247">
    <property type="entry name" value="Fer4_11"/>
    <property type="match status" value="1"/>
</dbReference>
<dbReference type="CDD" id="cd10551">
    <property type="entry name" value="PsrB"/>
    <property type="match status" value="1"/>
</dbReference>
<evidence type="ECO:0000313" key="7">
    <source>
        <dbReference type="Proteomes" id="UP000248863"/>
    </source>
</evidence>
<name>A0A327KUL6_9BRAD</name>
<gene>
    <name evidence="6" type="ORF">CH338_03280</name>
</gene>
<dbReference type="Gene3D" id="3.30.70.20">
    <property type="match status" value="2"/>
</dbReference>
<protein>
    <submittedName>
        <fullName evidence="6">4Fe-4S ferredoxin</fullName>
    </submittedName>
</protein>
<sequence length="229" mass="24897">MKLVRVIDTKRCMGCRACVAACAVENNFTPDSPWNVMVESEGGTFPNVYRTFVTMNCMHCENAPCKLACDKAGFKAITKNELGVVLIDYDKCTGCGYCAAVCPYGVPQINGAKLATLYPGEAPTPVEAVPAAERHWTHRKQAGKAEKCTFCWHKLEKAVADGKTDRIGKDAQYTPACDLVCPVDARAFGDVDDPTSKVARQIGTKKAAQLKREYGAGPQVYYVLEGGER</sequence>
<evidence type="ECO:0000256" key="1">
    <source>
        <dbReference type="ARBA" id="ARBA00022485"/>
    </source>
</evidence>
<evidence type="ECO:0000259" key="5">
    <source>
        <dbReference type="PROSITE" id="PS51379"/>
    </source>
</evidence>
<dbReference type="InterPro" id="IPR017896">
    <property type="entry name" value="4Fe4S_Fe-S-bd"/>
</dbReference>
<dbReference type="PANTHER" id="PTHR43177:SF3">
    <property type="entry name" value="PROTEIN NRFC HOMOLOG"/>
    <property type="match status" value="1"/>
</dbReference>
<dbReference type="SUPFAM" id="SSF54862">
    <property type="entry name" value="4Fe-4S ferredoxins"/>
    <property type="match status" value="1"/>
</dbReference>
<organism evidence="6 7">
    <name type="scientific">Rhodoplanes elegans</name>
    <dbReference type="NCBI Taxonomy" id="29408"/>
    <lineage>
        <taxon>Bacteria</taxon>
        <taxon>Pseudomonadati</taxon>
        <taxon>Pseudomonadota</taxon>
        <taxon>Alphaproteobacteria</taxon>
        <taxon>Hyphomicrobiales</taxon>
        <taxon>Nitrobacteraceae</taxon>
        <taxon>Rhodoplanes</taxon>
    </lineage>
</organism>
<dbReference type="EMBL" id="NPEU01000018">
    <property type="protein sequence ID" value="RAI41403.1"/>
    <property type="molecule type" value="Genomic_DNA"/>
</dbReference>
<dbReference type="Proteomes" id="UP000248863">
    <property type="component" value="Unassembled WGS sequence"/>
</dbReference>
<evidence type="ECO:0000256" key="3">
    <source>
        <dbReference type="ARBA" id="ARBA00023004"/>
    </source>
</evidence>